<keyword evidence="4" id="KW-0732">Signal</keyword>
<keyword evidence="6" id="KW-1185">Reference proteome</keyword>
<dbReference type="SUPFAM" id="SSF48576">
    <property type="entry name" value="Terpenoid synthases"/>
    <property type="match status" value="1"/>
</dbReference>
<dbReference type="EMBL" id="JBBJCI010000034">
    <property type="protein sequence ID" value="KAK7253765.1"/>
    <property type="molecule type" value="Genomic_DNA"/>
</dbReference>
<evidence type="ECO:0000256" key="3">
    <source>
        <dbReference type="ARBA" id="ARBA00022746"/>
    </source>
</evidence>
<keyword evidence="3" id="KW-0125">Carotenoid biosynthesis</keyword>
<accession>A0ABR1GCX9</accession>
<organism evidence="5 6">
    <name type="scientific">Aureococcus anophagefferens</name>
    <name type="common">Harmful bloom alga</name>
    <dbReference type="NCBI Taxonomy" id="44056"/>
    <lineage>
        <taxon>Eukaryota</taxon>
        <taxon>Sar</taxon>
        <taxon>Stramenopiles</taxon>
        <taxon>Ochrophyta</taxon>
        <taxon>Pelagophyceae</taxon>
        <taxon>Pelagomonadales</taxon>
        <taxon>Pelagomonadaceae</taxon>
        <taxon>Aureococcus</taxon>
    </lineage>
</organism>
<dbReference type="SFLD" id="SFLDS00005">
    <property type="entry name" value="Isoprenoid_Synthase_Type_I"/>
    <property type="match status" value="1"/>
</dbReference>
<reference evidence="5 6" key="1">
    <citation type="submission" date="2024-03" db="EMBL/GenBank/DDBJ databases">
        <title>Aureococcus anophagefferens CCMP1851 and Kratosvirus quantuckense: Draft genome of a second virus-susceptible host strain in the model system.</title>
        <authorList>
            <person name="Chase E."/>
            <person name="Truchon A.R."/>
            <person name="Schepens W."/>
            <person name="Wilhelm S.W."/>
        </authorList>
    </citation>
    <scope>NUCLEOTIDE SEQUENCE [LARGE SCALE GENOMIC DNA]</scope>
    <source>
        <strain evidence="5 6">CCMP1851</strain>
    </source>
</reference>
<dbReference type="SFLD" id="SFLDG01018">
    <property type="entry name" value="Squalene/Phytoene_Synthase_Lik"/>
    <property type="match status" value="1"/>
</dbReference>
<dbReference type="InterPro" id="IPR008949">
    <property type="entry name" value="Isoprenoid_synthase_dom_sf"/>
</dbReference>
<dbReference type="PANTHER" id="PTHR31480">
    <property type="entry name" value="BIFUNCTIONAL LYCOPENE CYCLASE/PHYTOENE SYNTHASE"/>
    <property type="match status" value="1"/>
</dbReference>
<dbReference type="Pfam" id="PF00494">
    <property type="entry name" value="SQS_PSY"/>
    <property type="match status" value="1"/>
</dbReference>
<evidence type="ECO:0000256" key="2">
    <source>
        <dbReference type="ARBA" id="ARBA00012396"/>
    </source>
</evidence>
<evidence type="ECO:0000256" key="1">
    <source>
        <dbReference type="ARBA" id="ARBA00001805"/>
    </source>
</evidence>
<dbReference type="CDD" id="cd00683">
    <property type="entry name" value="Trans_IPPS_HH"/>
    <property type="match status" value="1"/>
</dbReference>
<evidence type="ECO:0000313" key="6">
    <source>
        <dbReference type="Proteomes" id="UP001363151"/>
    </source>
</evidence>
<comment type="catalytic activity">
    <reaction evidence="1">
        <text>2 (2E,6E,10E)-geranylgeranyl diphosphate = 15-cis-phytoene + 2 diphosphate</text>
        <dbReference type="Rhea" id="RHEA:34475"/>
        <dbReference type="ChEBI" id="CHEBI:27787"/>
        <dbReference type="ChEBI" id="CHEBI:33019"/>
        <dbReference type="ChEBI" id="CHEBI:58756"/>
        <dbReference type="EC" id="2.5.1.32"/>
    </reaction>
</comment>
<feature type="signal peptide" evidence="4">
    <location>
        <begin position="1"/>
        <end position="17"/>
    </location>
</feature>
<proteinExistence type="predicted"/>
<feature type="chain" id="PRO_5045873413" description="15-cis-phytoene synthase" evidence="4">
    <location>
        <begin position="18"/>
        <end position="327"/>
    </location>
</feature>
<comment type="caution">
    <text evidence="5">The sequence shown here is derived from an EMBL/GenBank/DDBJ whole genome shotgun (WGS) entry which is preliminary data.</text>
</comment>
<dbReference type="Gene3D" id="1.10.600.10">
    <property type="entry name" value="Farnesyl Diphosphate Synthase"/>
    <property type="match status" value="1"/>
</dbReference>
<dbReference type="InterPro" id="IPR033904">
    <property type="entry name" value="Trans_IPPS_HH"/>
</dbReference>
<protein>
    <recommendedName>
        <fullName evidence="2">15-cis-phytoene synthase</fullName>
        <ecNumber evidence="2">2.5.1.32</ecNumber>
    </recommendedName>
</protein>
<dbReference type="SFLD" id="SFLDG01212">
    <property type="entry name" value="Phytoene_synthase_like"/>
    <property type="match status" value="1"/>
</dbReference>
<sequence length="327" mass="35208">MGSSTHLLFLSAGLAAALVAPPAPAPRCARATSTVLRAAPLPFTSPRKVDEALRRNDPLLHLASRLIRDDDARRGIRSIYAWCRRADDVADEVGVNKGLALASLDEIEADLAAALRGSPRNAIDAALAATFEAYPALSTAPFEAMLEGMRGDLRPESLRFERWDPDLKTYCERVAGGVGLMLLPLLGATPDPVVERRAVDLGVAIQLTNVLRDVGADARDYDRVYLPLADLAACGCDLEDVRKGRLTAPYKDAVRLQISRARDLYASARLAIPDLPKASRLPVAAIVELLESIVDELEARDCDSLSGKLRPSAVAVARAVVRAFLRS</sequence>
<gene>
    <name evidence="5" type="ORF">SO694_00002540</name>
</gene>
<dbReference type="Proteomes" id="UP001363151">
    <property type="component" value="Unassembled WGS sequence"/>
</dbReference>
<dbReference type="InterPro" id="IPR002060">
    <property type="entry name" value="Squ/phyt_synthse"/>
</dbReference>
<dbReference type="EC" id="2.5.1.32" evidence="2"/>
<evidence type="ECO:0000256" key="4">
    <source>
        <dbReference type="SAM" id="SignalP"/>
    </source>
</evidence>
<dbReference type="InterPro" id="IPR044843">
    <property type="entry name" value="Trans_IPPS_bact-type"/>
</dbReference>
<evidence type="ECO:0000313" key="5">
    <source>
        <dbReference type="EMBL" id="KAK7253765.1"/>
    </source>
</evidence>
<name>A0ABR1GCX9_AURAN</name>